<dbReference type="NCBIfam" id="NF033748">
    <property type="entry name" value="class_F_sortase"/>
    <property type="match status" value="1"/>
</dbReference>
<dbReference type="GO" id="GO:0016787">
    <property type="term" value="F:hydrolase activity"/>
    <property type="evidence" value="ECO:0007669"/>
    <property type="project" value="UniProtKB-KW"/>
</dbReference>
<protein>
    <recommendedName>
        <fullName evidence="5">Class F sortase</fullName>
    </recommendedName>
</protein>
<keyword evidence="2" id="KW-0732">Signal</keyword>
<reference evidence="3 4" key="1">
    <citation type="submission" date="2020-07" db="EMBL/GenBank/DDBJ databases">
        <title>Sequencing the genomes of 1000 actinobacteria strains.</title>
        <authorList>
            <person name="Klenk H.-P."/>
        </authorList>
    </citation>
    <scope>NUCLEOTIDE SEQUENCE [LARGE SCALE GENOMIC DNA]</scope>
    <source>
        <strain evidence="3 4">DSM 44065</strain>
    </source>
</reference>
<keyword evidence="1" id="KW-0378">Hydrolase</keyword>
<accession>A0A853ASB7</accession>
<proteinExistence type="predicted"/>
<evidence type="ECO:0000313" key="4">
    <source>
        <dbReference type="Proteomes" id="UP000587002"/>
    </source>
</evidence>
<dbReference type="PROSITE" id="PS51257">
    <property type="entry name" value="PROKAR_LIPOPROTEIN"/>
    <property type="match status" value="1"/>
</dbReference>
<sequence>MPARARGSRGGRAVATAPVLVAAALSLALSACSAPADRPLHLDAPAPASQPVQAAAALAPSPPTWIEIPRIAARSSLVPLGLNPDGTVAVPSVHEPMQAGWYRYSPTPGELGPAVVLGHVNGDGQDGVFARLHELRPGDEVRIGRADGQVARFVVHRMAQEPKSGFPSDEVYGDTPDPQLRLITCGGPFDREARSYRDNIIAFATFTGTVRGG</sequence>
<evidence type="ECO:0000256" key="1">
    <source>
        <dbReference type="ARBA" id="ARBA00022801"/>
    </source>
</evidence>
<dbReference type="Proteomes" id="UP000587002">
    <property type="component" value="Unassembled WGS sequence"/>
</dbReference>
<dbReference type="InterPro" id="IPR005754">
    <property type="entry name" value="Sortase"/>
</dbReference>
<name>A0A853ASB7_9PSEU</name>
<evidence type="ECO:0000256" key="2">
    <source>
        <dbReference type="SAM" id="SignalP"/>
    </source>
</evidence>
<feature type="signal peptide" evidence="2">
    <location>
        <begin position="1"/>
        <end position="36"/>
    </location>
</feature>
<dbReference type="Pfam" id="PF04203">
    <property type="entry name" value="Sortase"/>
    <property type="match status" value="1"/>
</dbReference>
<keyword evidence="4" id="KW-1185">Reference proteome</keyword>
<organism evidence="3 4">
    <name type="scientific">Saccharopolyspora hordei</name>
    <dbReference type="NCBI Taxonomy" id="1838"/>
    <lineage>
        <taxon>Bacteria</taxon>
        <taxon>Bacillati</taxon>
        <taxon>Actinomycetota</taxon>
        <taxon>Actinomycetes</taxon>
        <taxon>Pseudonocardiales</taxon>
        <taxon>Pseudonocardiaceae</taxon>
        <taxon>Saccharopolyspora</taxon>
    </lineage>
</organism>
<dbReference type="InterPro" id="IPR023365">
    <property type="entry name" value="Sortase_dom-sf"/>
</dbReference>
<evidence type="ECO:0000313" key="3">
    <source>
        <dbReference type="EMBL" id="NYI84911.1"/>
    </source>
</evidence>
<evidence type="ECO:0008006" key="5">
    <source>
        <dbReference type="Google" id="ProtNLM"/>
    </source>
</evidence>
<dbReference type="EMBL" id="JACCFJ010000001">
    <property type="protein sequence ID" value="NYI84911.1"/>
    <property type="molecule type" value="Genomic_DNA"/>
</dbReference>
<comment type="caution">
    <text evidence="3">The sequence shown here is derived from an EMBL/GenBank/DDBJ whole genome shotgun (WGS) entry which is preliminary data.</text>
</comment>
<dbReference type="RefSeq" id="WP_343050211.1">
    <property type="nucleotide sequence ID" value="NZ_BAABFH010000001.1"/>
</dbReference>
<dbReference type="InterPro" id="IPR042001">
    <property type="entry name" value="Sortase_F"/>
</dbReference>
<gene>
    <name evidence="3" type="ORF">HNR68_003541</name>
</gene>
<feature type="chain" id="PRO_5032685348" description="Class F sortase" evidence="2">
    <location>
        <begin position="37"/>
        <end position="213"/>
    </location>
</feature>
<dbReference type="SUPFAM" id="SSF63817">
    <property type="entry name" value="Sortase"/>
    <property type="match status" value="1"/>
</dbReference>
<dbReference type="CDD" id="cd05829">
    <property type="entry name" value="Sortase_F"/>
    <property type="match status" value="1"/>
</dbReference>
<dbReference type="AlphaFoldDB" id="A0A853ASB7"/>
<dbReference type="Gene3D" id="2.40.260.10">
    <property type="entry name" value="Sortase"/>
    <property type="match status" value="1"/>
</dbReference>